<keyword evidence="5 6" id="KW-0472">Membrane</keyword>
<accession>A0A7W7YNV6</accession>
<dbReference type="GO" id="GO:0005886">
    <property type="term" value="C:plasma membrane"/>
    <property type="evidence" value="ECO:0007669"/>
    <property type="project" value="UniProtKB-SubCell"/>
</dbReference>
<dbReference type="PANTHER" id="PTHR30250">
    <property type="entry name" value="PST FAMILY PREDICTED COLANIC ACID TRANSPORTER"/>
    <property type="match status" value="1"/>
</dbReference>
<comment type="caution">
    <text evidence="7">The sequence shown here is derived from an EMBL/GenBank/DDBJ whole genome shotgun (WGS) entry which is preliminary data.</text>
</comment>
<feature type="transmembrane region" description="Helical" evidence="6">
    <location>
        <begin position="261"/>
        <end position="285"/>
    </location>
</feature>
<feature type="transmembrane region" description="Helical" evidence="6">
    <location>
        <begin position="83"/>
        <end position="105"/>
    </location>
</feature>
<feature type="transmembrane region" description="Helical" evidence="6">
    <location>
        <begin position="140"/>
        <end position="160"/>
    </location>
</feature>
<dbReference type="RefSeq" id="WP_184211557.1">
    <property type="nucleotide sequence ID" value="NZ_JACHIF010000009.1"/>
</dbReference>
<reference evidence="7 8" key="1">
    <citation type="submission" date="2020-08" db="EMBL/GenBank/DDBJ databases">
        <title>Genomic Encyclopedia of Type Strains, Phase IV (KMG-IV): sequencing the most valuable type-strain genomes for metagenomic binning, comparative biology and taxonomic classification.</title>
        <authorList>
            <person name="Goeker M."/>
        </authorList>
    </citation>
    <scope>NUCLEOTIDE SEQUENCE [LARGE SCALE GENOMIC DNA]</scope>
    <source>
        <strain evidence="7 8">DSM 12251</strain>
    </source>
</reference>
<comment type="subcellular location">
    <subcellularLocation>
        <location evidence="1">Cell membrane</location>
        <topology evidence="1">Multi-pass membrane protein</topology>
    </subcellularLocation>
</comment>
<feature type="transmembrane region" description="Helical" evidence="6">
    <location>
        <begin position="117"/>
        <end position="134"/>
    </location>
</feature>
<keyword evidence="2" id="KW-1003">Cell membrane</keyword>
<feature type="transmembrane region" description="Helical" evidence="6">
    <location>
        <begin position="297"/>
        <end position="315"/>
    </location>
</feature>
<evidence type="ECO:0000256" key="6">
    <source>
        <dbReference type="SAM" id="Phobius"/>
    </source>
</evidence>
<feature type="transmembrane region" description="Helical" evidence="6">
    <location>
        <begin position="419"/>
        <end position="440"/>
    </location>
</feature>
<feature type="transmembrane region" description="Helical" evidence="6">
    <location>
        <begin position="327"/>
        <end position="347"/>
    </location>
</feature>
<dbReference type="InterPro" id="IPR050833">
    <property type="entry name" value="Poly_Biosynth_Transport"/>
</dbReference>
<keyword evidence="4 6" id="KW-1133">Transmembrane helix</keyword>
<evidence type="ECO:0000313" key="7">
    <source>
        <dbReference type="EMBL" id="MBB5039613.1"/>
    </source>
</evidence>
<dbReference type="EMBL" id="JACHIF010000009">
    <property type="protein sequence ID" value="MBB5039613.1"/>
    <property type="molecule type" value="Genomic_DNA"/>
</dbReference>
<evidence type="ECO:0000256" key="4">
    <source>
        <dbReference type="ARBA" id="ARBA00022989"/>
    </source>
</evidence>
<dbReference type="Proteomes" id="UP000534294">
    <property type="component" value="Unassembled WGS sequence"/>
</dbReference>
<keyword evidence="3 6" id="KW-0812">Transmembrane</keyword>
<feature type="transmembrane region" description="Helical" evidence="6">
    <location>
        <begin position="6"/>
        <end position="23"/>
    </location>
</feature>
<evidence type="ECO:0000256" key="2">
    <source>
        <dbReference type="ARBA" id="ARBA00022475"/>
    </source>
</evidence>
<name>A0A7W7YNV6_9BACT</name>
<feature type="transmembrane region" description="Helical" evidence="6">
    <location>
        <begin position="43"/>
        <end position="63"/>
    </location>
</feature>
<feature type="transmembrane region" description="Helical" evidence="6">
    <location>
        <begin position="353"/>
        <end position="371"/>
    </location>
</feature>
<proteinExistence type="predicted"/>
<evidence type="ECO:0000313" key="8">
    <source>
        <dbReference type="Proteomes" id="UP000534294"/>
    </source>
</evidence>
<evidence type="ECO:0000256" key="3">
    <source>
        <dbReference type="ARBA" id="ARBA00022692"/>
    </source>
</evidence>
<protein>
    <submittedName>
        <fullName evidence="7">O-antigen/teichoic acid export membrane protein</fullName>
    </submittedName>
</protein>
<feature type="transmembrane region" description="Helical" evidence="6">
    <location>
        <begin position="392"/>
        <end position="413"/>
    </location>
</feature>
<sequence>MAFASYLMFADAGLTWASILLIAQANGRGDRNEIAAIIRTNALLVTLSSLLVLGLILGAYFILMAKPVILGALGHEEMPGLLLAIGASAVLSLLISPIYGLFMGVQEMHLASMYQGIGRLVGLISSVLVATTSASLGWVFGANVTAVFVVSLIAAVHCYLRHAWAFKAGPFWDRQQIQVQLRTGAKSLTMQVGNVLSGTAPLLAVSSFAGAAWVPYLSIPLALLNAPLNLLNSFNAILQPGYGEAMGREEQAWIAETIRSILGLGWVFIGVLASGFLILAQPFILLWTLGKVDVPPTMLLSVVLIGGSAAVMGVFRFALTGINRHRVAGFSELACGLSSLIACTLAVKMGGFSFVGVGALVAVLLTSGWVLPAQLKKALGTHQPWLQIKPMLALTCAFGVSLLLGKLALTLITPYGLEWAILFSGGVIVSAYFGLVRLLCSDYWLKMRDLILCKLGKTPG</sequence>
<gene>
    <name evidence="7" type="ORF">HNQ64_003888</name>
</gene>
<dbReference type="AlphaFoldDB" id="A0A7W7YNV6"/>
<evidence type="ECO:0000256" key="1">
    <source>
        <dbReference type="ARBA" id="ARBA00004651"/>
    </source>
</evidence>
<evidence type="ECO:0000256" key="5">
    <source>
        <dbReference type="ARBA" id="ARBA00023136"/>
    </source>
</evidence>
<organism evidence="7 8">
    <name type="scientific">Prosthecobacter dejongeii</name>
    <dbReference type="NCBI Taxonomy" id="48465"/>
    <lineage>
        <taxon>Bacteria</taxon>
        <taxon>Pseudomonadati</taxon>
        <taxon>Verrucomicrobiota</taxon>
        <taxon>Verrucomicrobiia</taxon>
        <taxon>Verrucomicrobiales</taxon>
        <taxon>Verrucomicrobiaceae</taxon>
        <taxon>Prosthecobacter</taxon>
    </lineage>
</organism>
<keyword evidence="8" id="KW-1185">Reference proteome</keyword>
<dbReference type="PANTHER" id="PTHR30250:SF26">
    <property type="entry name" value="PSMA PROTEIN"/>
    <property type="match status" value="1"/>
</dbReference>